<evidence type="ECO:0000256" key="1">
    <source>
        <dbReference type="PROSITE-ProRule" id="PRU00529"/>
    </source>
</evidence>
<dbReference type="PANTHER" id="PTHR13452">
    <property type="entry name" value="THUMP DOMAIN CONTAINING PROTEIN 1-RELATED"/>
    <property type="match status" value="1"/>
</dbReference>
<feature type="domain" description="THUMP" evidence="3">
    <location>
        <begin position="183"/>
        <end position="285"/>
    </location>
</feature>
<dbReference type="InterPro" id="IPR004114">
    <property type="entry name" value="THUMP_dom"/>
</dbReference>
<dbReference type="Proteomes" id="UP000722485">
    <property type="component" value="Unassembled WGS sequence"/>
</dbReference>
<dbReference type="AlphaFoldDB" id="A0A9P5H8L8"/>
<evidence type="ECO:0000313" key="4">
    <source>
        <dbReference type="EMBL" id="KAF7545650.1"/>
    </source>
</evidence>
<evidence type="ECO:0000313" key="5">
    <source>
        <dbReference type="Proteomes" id="UP000722485"/>
    </source>
</evidence>
<evidence type="ECO:0000259" key="3">
    <source>
        <dbReference type="PROSITE" id="PS51165"/>
    </source>
</evidence>
<sequence length="320" mass="35418">MSDGASKRKQGPGRGGPANKKRQGGTAGRWQTPFQKAKYAEKAELGRTLEVNDAGIWVTYARGMKAKATREFKTLCNQYGESLFGVEAPVDPTDEVKEDEEGQDIEASIQQELESFKEAKPKTKQVFTSISTGLECVFFMKTIQPIDSLKIVQKMCQDARDCPDPMERKTKYVNRLTPVQDTDKATETGIERVARTVLAQWFELKSESGDDTQTGADAQGDGAEPAACTYAIRHNIRNHTTFKSDAIIKKVAGLVSPKHKVNLGNPDKVILVEIFQTFCGVSVVDGKQWEELKRYNLNELYKVASETKKDAPTEGAAESI</sequence>
<keyword evidence="1" id="KW-0694">RNA-binding</keyword>
<accession>A0A9P5H8L8</accession>
<dbReference type="Pfam" id="PF02926">
    <property type="entry name" value="THUMP"/>
    <property type="match status" value="1"/>
</dbReference>
<dbReference type="PROSITE" id="PS51165">
    <property type="entry name" value="THUMP"/>
    <property type="match status" value="1"/>
</dbReference>
<dbReference type="OrthoDB" id="367221at2759"/>
<dbReference type="CDD" id="cd11717">
    <property type="entry name" value="THUMP_THUMPD1_like"/>
    <property type="match status" value="1"/>
</dbReference>
<reference evidence="4" key="1">
    <citation type="submission" date="2020-03" db="EMBL/GenBank/DDBJ databases">
        <title>Draft Genome Sequence of Cylindrodendrum hubeiense.</title>
        <authorList>
            <person name="Buettner E."/>
            <person name="Kellner H."/>
        </authorList>
    </citation>
    <scope>NUCLEOTIDE SEQUENCE</scope>
    <source>
        <strain evidence="4">IHI 201604</strain>
    </source>
</reference>
<comment type="caution">
    <text evidence="4">The sequence shown here is derived from an EMBL/GenBank/DDBJ whole genome shotgun (WGS) entry which is preliminary data.</text>
</comment>
<name>A0A9P5H8L8_9HYPO</name>
<dbReference type="GO" id="GO:0003723">
    <property type="term" value="F:RNA binding"/>
    <property type="evidence" value="ECO:0007669"/>
    <property type="project" value="UniProtKB-UniRule"/>
</dbReference>
<dbReference type="Gene3D" id="3.30.2300.10">
    <property type="entry name" value="THUMP superfamily"/>
    <property type="match status" value="1"/>
</dbReference>
<dbReference type="GO" id="GO:0006400">
    <property type="term" value="P:tRNA modification"/>
    <property type="evidence" value="ECO:0007669"/>
    <property type="project" value="InterPro"/>
</dbReference>
<organism evidence="4 5">
    <name type="scientific">Cylindrodendrum hubeiense</name>
    <dbReference type="NCBI Taxonomy" id="595255"/>
    <lineage>
        <taxon>Eukaryota</taxon>
        <taxon>Fungi</taxon>
        <taxon>Dikarya</taxon>
        <taxon>Ascomycota</taxon>
        <taxon>Pezizomycotina</taxon>
        <taxon>Sordariomycetes</taxon>
        <taxon>Hypocreomycetidae</taxon>
        <taxon>Hypocreales</taxon>
        <taxon>Nectriaceae</taxon>
        <taxon>Cylindrodendrum</taxon>
    </lineage>
</organism>
<proteinExistence type="predicted"/>
<dbReference type="EMBL" id="JAANBB010000244">
    <property type="protein sequence ID" value="KAF7545650.1"/>
    <property type="molecule type" value="Genomic_DNA"/>
</dbReference>
<evidence type="ECO:0000256" key="2">
    <source>
        <dbReference type="SAM" id="MobiDB-lite"/>
    </source>
</evidence>
<gene>
    <name evidence="4" type="ORF">G7Z17_g9015</name>
</gene>
<protein>
    <recommendedName>
        <fullName evidence="3">THUMP domain-containing protein</fullName>
    </recommendedName>
</protein>
<dbReference type="FunFam" id="3.30.2300.10:FF:000001">
    <property type="entry name" value="THUMP domain-containing protein 1"/>
    <property type="match status" value="1"/>
</dbReference>
<keyword evidence="5" id="KW-1185">Reference proteome</keyword>
<dbReference type="InterPro" id="IPR040183">
    <property type="entry name" value="THUMPD1-like"/>
</dbReference>
<dbReference type="PANTHER" id="PTHR13452:SF10">
    <property type="entry name" value="THUMP DOMAIN-CONTAINING PROTEIN 1"/>
    <property type="match status" value="1"/>
</dbReference>
<feature type="region of interest" description="Disordered" evidence="2">
    <location>
        <begin position="1"/>
        <end position="35"/>
    </location>
</feature>
<dbReference type="SUPFAM" id="SSF143437">
    <property type="entry name" value="THUMP domain-like"/>
    <property type="match status" value="1"/>
</dbReference>